<accession>A0A381ZHQ9</accession>
<protein>
    <submittedName>
        <fullName evidence="1">Uncharacterized protein</fullName>
    </submittedName>
</protein>
<proteinExistence type="predicted"/>
<evidence type="ECO:0000313" key="1">
    <source>
        <dbReference type="EMBL" id="SVA88805.1"/>
    </source>
</evidence>
<name>A0A381ZHQ9_9ZZZZ</name>
<dbReference type="EMBL" id="UINC01021377">
    <property type="protein sequence ID" value="SVA88805.1"/>
    <property type="molecule type" value="Genomic_DNA"/>
</dbReference>
<sequence length="44" mass="5021">MIFQAVGPGELTGNTAWYMKSGKVASESWHAVIIIKNIFNRKYY</sequence>
<gene>
    <name evidence="1" type="ORF">METZ01_LOCUS141659</name>
</gene>
<dbReference type="AlphaFoldDB" id="A0A381ZHQ9"/>
<reference evidence="1" key="1">
    <citation type="submission" date="2018-05" db="EMBL/GenBank/DDBJ databases">
        <authorList>
            <person name="Lanie J.A."/>
            <person name="Ng W.-L."/>
            <person name="Kazmierczak K.M."/>
            <person name="Andrzejewski T.M."/>
            <person name="Davidsen T.M."/>
            <person name="Wayne K.J."/>
            <person name="Tettelin H."/>
            <person name="Glass J.I."/>
            <person name="Rusch D."/>
            <person name="Podicherti R."/>
            <person name="Tsui H.-C.T."/>
            <person name="Winkler M.E."/>
        </authorList>
    </citation>
    <scope>NUCLEOTIDE SEQUENCE</scope>
</reference>
<organism evidence="1">
    <name type="scientific">marine metagenome</name>
    <dbReference type="NCBI Taxonomy" id="408172"/>
    <lineage>
        <taxon>unclassified sequences</taxon>
        <taxon>metagenomes</taxon>
        <taxon>ecological metagenomes</taxon>
    </lineage>
</organism>